<dbReference type="InterPro" id="IPR036735">
    <property type="entry name" value="NGN_dom_sf"/>
</dbReference>
<dbReference type="EMBL" id="SGVY01000011">
    <property type="protein sequence ID" value="TFH82626.1"/>
    <property type="molecule type" value="Genomic_DNA"/>
</dbReference>
<reference evidence="6 7" key="1">
    <citation type="submission" date="2019-02" db="EMBL/GenBank/DDBJ databases">
        <title>Draft Genome Sequence of the Prevotella sp. BCRC 81118, Isolated from Human Feces.</title>
        <authorList>
            <person name="Huang C.-H."/>
        </authorList>
    </citation>
    <scope>NUCLEOTIDE SEQUENCE [LARGE SCALE GENOMIC DNA]</scope>
    <source>
        <strain evidence="6 7">BCRC 81118</strain>
    </source>
</reference>
<feature type="compositionally biased region" description="Polar residues" evidence="4">
    <location>
        <begin position="17"/>
        <end position="34"/>
    </location>
</feature>
<dbReference type="AlphaFoldDB" id="A0A4Y8VQI0"/>
<protein>
    <submittedName>
        <fullName evidence="6">UpxY family transcription antiterminator</fullName>
    </submittedName>
</protein>
<name>A0A4Y8VQI0_9BACT</name>
<dbReference type="InterPro" id="IPR043425">
    <property type="entry name" value="NusG-like"/>
</dbReference>
<evidence type="ECO:0000256" key="4">
    <source>
        <dbReference type="SAM" id="MobiDB-lite"/>
    </source>
</evidence>
<organism evidence="6 7">
    <name type="scientific">Segatella hominis</name>
    <dbReference type="NCBI Taxonomy" id="2518605"/>
    <lineage>
        <taxon>Bacteria</taxon>
        <taxon>Pseudomonadati</taxon>
        <taxon>Bacteroidota</taxon>
        <taxon>Bacteroidia</taxon>
        <taxon>Bacteroidales</taxon>
        <taxon>Prevotellaceae</taxon>
        <taxon>Segatella</taxon>
    </lineage>
</organism>
<accession>A0A4Y8VQI0</accession>
<proteinExistence type="predicted"/>
<sequence length="252" mass="28223">MHSKSNIAALIKGQATGDVSPTSRDLKLTTSPQDIQSGVTPNYALSVGSYQATDLSTNTIQTASSAVDAEGAVWFLMRVSYGREQKAKDYLMAKGIEVFLPMQEKHYVCNGKRIRKMQSLIPNFLFVKSTEEEMKKYIGKEPLEFFHHYYVPKKEIGGGKFGRSGKKPLIIPNCQMEKFIKWNSVDDLNKLFIADDKITFCNKEKVRILGGQFQGFEGQVFRIKGQSRVGVSIEGVGTIFTAYIPKGMLEKI</sequence>
<dbReference type="NCBIfam" id="NF033644">
    <property type="entry name" value="antiterm_UpxY"/>
    <property type="match status" value="1"/>
</dbReference>
<keyword evidence="7" id="KW-1185">Reference proteome</keyword>
<dbReference type="GO" id="GO:0031564">
    <property type="term" value="P:transcription antitermination"/>
    <property type="evidence" value="ECO:0007669"/>
    <property type="project" value="UniProtKB-KW"/>
</dbReference>
<feature type="region of interest" description="Disordered" evidence="4">
    <location>
        <begin position="15"/>
        <end position="34"/>
    </location>
</feature>
<dbReference type="RefSeq" id="WP_134843118.1">
    <property type="nucleotide sequence ID" value="NZ_SGVY01000011.1"/>
</dbReference>
<dbReference type="PANTHER" id="PTHR30265">
    <property type="entry name" value="RHO-INTERACTING TRANSCRIPTION TERMINATION FACTOR NUSG"/>
    <property type="match status" value="1"/>
</dbReference>
<evidence type="ECO:0000256" key="1">
    <source>
        <dbReference type="ARBA" id="ARBA00022814"/>
    </source>
</evidence>
<dbReference type="GO" id="GO:0006354">
    <property type="term" value="P:DNA-templated transcription elongation"/>
    <property type="evidence" value="ECO:0007669"/>
    <property type="project" value="InterPro"/>
</dbReference>
<dbReference type="Proteomes" id="UP000297872">
    <property type="component" value="Unassembled WGS sequence"/>
</dbReference>
<dbReference type="InterPro" id="IPR006645">
    <property type="entry name" value="NGN-like_dom"/>
</dbReference>
<dbReference type="Gene3D" id="3.30.70.940">
    <property type="entry name" value="NusG, N-terminal domain"/>
    <property type="match status" value="1"/>
</dbReference>
<dbReference type="OrthoDB" id="1076696at2"/>
<comment type="caution">
    <text evidence="6">The sequence shown here is derived from an EMBL/GenBank/DDBJ whole genome shotgun (WGS) entry which is preliminary data.</text>
</comment>
<evidence type="ECO:0000313" key="7">
    <source>
        <dbReference type="Proteomes" id="UP000297872"/>
    </source>
</evidence>
<keyword evidence="3" id="KW-0804">Transcription</keyword>
<dbReference type="SUPFAM" id="SSF82679">
    <property type="entry name" value="N-utilization substance G protein NusG, N-terminal domain"/>
    <property type="match status" value="1"/>
</dbReference>
<dbReference type="GeneID" id="302994810"/>
<dbReference type="Pfam" id="PF02357">
    <property type="entry name" value="NusG"/>
    <property type="match status" value="1"/>
</dbReference>
<gene>
    <name evidence="6" type="ORF">EXN75_05805</name>
</gene>
<evidence type="ECO:0000256" key="3">
    <source>
        <dbReference type="ARBA" id="ARBA00023163"/>
    </source>
</evidence>
<feature type="domain" description="NusG-like N-terminal" evidence="5">
    <location>
        <begin position="74"/>
        <end position="179"/>
    </location>
</feature>
<keyword evidence="1" id="KW-0889">Transcription antitermination</keyword>
<evidence type="ECO:0000256" key="2">
    <source>
        <dbReference type="ARBA" id="ARBA00023015"/>
    </source>
</evidence>
<keyword evidence="2" id="KW-0805">Transcription regulation</keyword>
<dbReference type="PANTHER" id="PTHR30265:SF4">
    <property type="entry name" value="KOW MOTIF FAMILY PROTEIN, EXPRESSED"/>
    <property type="match status" value="1"/>
</dbReference>
<dbReference type="CDD" id="cd09895">
    <property type="entry name" value="NGN_SP_UpxY"/>
    <property type="match status" value="1"/>
</dbReference>
<evidence type="ECO:0000313" key="6">
    <source>
        <dbReference type="EMBL" id="TFH82626.1"/>
    </source>
</evidence>
<evidence type="ECO:0000259" key="5">
    <source>
        <dbReference type="Pfam" id="PF02357"/>
    </source>
</evidence>